<evidence type="ECO:0000313" key="4">
    <source>
        <dbReference type="EMBL" id="QAY66341.1"/>
    </source>
</evidence>
<keyword evidence="2" id="KW-1133">Transmembrane helix</keyword>
<protein>
    <submittedName>
        <fullName evidence="4">Zf-HC2 domain-containing protein</fullName>
    </submittedName>
</protein>
<feature type="transmembrane region" description="Helical" evidence="2">
    <location>
        <begin position="121"/>
        <end position="141"/>
    </location>
</feature>
<dbReference type="OrthoDB" id="2381690at2"/>
<feature type="region of interest" description="Disordered" evidence="1">
    <location>
        <begin position="86"/>
        <end position="109"/>
    </location>
</feature>
<evidence type="ECO:0000256" key="1">
    <source>
        <dbReference type="SAM" id="MobiDB-lite"/>
    </source>
</evidence>
<dbReference type="Proteomes" id="UP000293568">
    <property type="component" value="Chromosome"/>
</dbReference>
<dbReference type="EMBL" id="CP035492">
    <property type="protein sequence ID" value="QAY66341.1"/>
    <property type="molecule type" value="Genomic_DNA"/>
</dbReference>
<feature type="compositionally biased region" description="Low complexity" evidence="1">
    <location>
        <begin position="205"/>
        <end position="226"/>
    </location>
</feature>
<keyword evidence="2" id="KW-0812">Transmembrane</keyword>
<keyword evidence="5" id="KW-1185">Reference proteome</keyword>
<feature type="compositionally biased region" description="Low complexity" evidence="1">
    <location>
        <begin position="91"/>
        <end position="109"/>
    </location>
</feature>
<feature type="compositionally biased region" description="Polar residues" evidence="1">
    <location>
        <begin position="277"/>
        <end position="290"/>
    </location>
</feature>
<dbReference type="InterPro" id="IPR027383">
    <property type="entry name" value="Znf_put"/>
</dbReference>
<name>A0A4V0YF36_9BACL</name>
<proteinExistence type="predicted"/>
<evidence type="ECO:0000256" key="2">
    <source>
        <dbReference type="SAM" id="Phobius"/>
    </source>
</evidence>
<feature type="region of interest" description="Disordered" evidence="1">
    <location>
        <begin position="163"/>
        <end position="307"/>
    </location>
</feature>
<dbReference type="Pfam" id="PF13490">
    <property type="entry name" value="zf-HC2"/>
    <property type="match status" value="1"/>
</dbReference>
<gene>
    <name evidence="4" type="ORF">ET464_07920</name>
</gene>
<keyword evidence="2" id="KW-0472">Membrane</keyword>
<dbReference type="RefSeq" id="WP_129439824.1">
    <property type="nucleotide sequence ID" value="NZ_CP035492.1"/>
</dbReference>
<feature type="compositionally biased region" description="Low complexity" evidence="1">
    <location>
        <begin position="261"/>
        <end position="276"/>
    </location>
</feature>
<reference evidence="4 5" key="1">
    <citation type="submission" date="2019-01" db="EMBL/GenBank/DDBJ databases">
        <title>Genome sequencing of strain FW100M-2.</title>
        <authorList>
            <person name="Heo J."/>
            <person name="Kim S.-J."/>
            <person name="Kim J.-S."/>
            <person name="Hong S.-B."/>
            <person name="Kwon S.-W."/>
        </authorList>
    </citation>
    <scope>NUCLEOTIDE SEQUENCE [LARGE SCALE GENOMIC DNA]</scope>
    <source>
        <strain evidence="4 5">FW100M-2</strain>
    </source>
</reference>
<feature type="compositionally biased region" description="Polar residues" evidence="1">
    <location>
        <begin position="163"/>
        <end position="178"/>
    </location>
</feature>
<sequence>MNCQEILEYMQRSLDDDLNALEHELMMSHIRNCPDCSDMYERLTRLSRELESLPKVTPRYSLVDAILPRLAQLDEERNTAVSRLEGDAEHQGAAAAEGETVTGAAAANKPRTGGRFWRRRFTAGLASAAVVAAVFIALYNLQGQHPFAGLSAWNDAAESVSPSQANKSLSASTGSTAPQLRKEAKGTDVQDVEAQSVEPYSANRSSDSAGSADQGGSPEQTPAAAAGPGGTSDPEQDNVSSLFVDGGSLNAVQQDDQFPAGSFGSSGNVGSGSVSSTNQPNMSIQQSDQENGSKPDAKSGVSGDQQPLVAIPGPIQAQSADGRYSAVAVGYTIKVFMNDGGLVFETDRKNGKITDLKWDDSDTVLTYVVELDQGGKEKYQIDLTAKTDEKSPAE</sequence>
<feature type="domain" description="Putative zinc-finger" evidence="3">
    <location>
        <begin position="3"/>
        <end position="36"/>
    </location>
</feature>
<dbReference type="AlphaFoldDB" id="A0A4V0YF36"/>
<dbReference type="KEGG" id="pprt:ET464_07920"/>
<organism evidence="4 5">
    <name type="scientific">Paenibacillus protaetiae</name>
    <dbReference type="NCBI Taxonomy" id="2509456"/>
    <lineage>
        <taxon>Bacteria</taxon>
        <taxon>Bacillati</taxon>
        <taxon>Bacillota</taxon>
        <taxon>Bacilli</taxon>
        <taxon>Bacillales</taxon>
        <taxon>Paenibacillaceae</taxon>
        <taxon>Paenibacillus</taxon>
    </lineage>
</organism>
<accession>A0A4V0YF36</accession>
<evidence type="ECO:0000259" key="3">
    <source>
        <dbReference type="Pfam" id="PF13490"/>
    </source>
</evidence>
<evidence type="ECO:0000313" key="5">
    <source>
        <dbReference type="Proteomes" id="UP000293568"/>
    </source>
</evidence>